<dbReference type="EMBL" id="AEQN01000016">
    <property type="protein sequence ID" value="EFV01852.1"/>
    <property type="molecule type" value="Genomic_DNA"/>
</dbReference>
<gene>
    <name evidence="1" type="ORF">HMP0721_1246</name>
</gene>
<keyword evidence="2" id="KW-1185">Reference proteome</keyword>
<dbReference type="Proteomes" id="UP000004754">
    <property type="component" value="Unassembled WGS sequence"/>
</dbReference>
<evidence type="ECO:0000313" key="2">
    <source>
        <dbReference type="Proteomes" id="UP000004754"/>
    </source>
</evidence>
<comment type="caution">
    <text evidence="1">The sequence shown here is derived from an EMBL/GenBank/DDBJ whole genome shotgun (WGS) entry which is preliminary data.</text>
</comment>
<proteinExistence type="predicted"/>
<sequence length="47" mass="5114">MAEGLWTDACNGFAGETENFDNDILEGCGKGAVLQNAIVEMRMTYNL</sequence>
<evidence type="ECO:0000313" key="1">
    <source>
        <dbReference type="EMBL" id="EFV01852.1"/>
    </source>
</evidence>
<dbReference type="AlphaFoldDB" id="E6MGW2"/>
<dbReference type="STRING" id="887929.HMP0721_1246"/>
<organism evidence="1 2">
    <name type="scientific">Pseudoramibacter alactolyticus ATCC 23263</name>
    <dbReference type="NCBI Taxonomy" id="887929"/>
    <lineage>
        <taxon>Bacteria</taxon>
        <taxon>Bacillati</taxon>
        <taxon>Bacillota</taxon>
        <taxon>Clostridia</taxon>
        <taxon>Eubacteriales</taxon>
        <taxon>Eubacteriaceae</taxon>
        <taxon>Pseudoramibacter</taxon>
    </lineage>
</organism>
<accession>E6MGW2</accession>
<protein>
    <submittedName>
        <fullName evidence="1">Uncharacterized protein</fullName>
    </submittedName>
</protein>
<reference evidence="1 2" key="1">
    <citation type="submission" date="2010-12" db="EMBL/GenBank/DDBJ databases">
        <authorList>
            <person name="Muzny D."/>
            <person name="Qin X."/>
            <person name="Deng J."/>
            <person name="Jiang H."/>
            <person name="Liu Y."/>
            <person name="Qu J."/>
            <person name="Song X.-Z."/>
            <person name="Zhang L."/>
            <person name="Thornton R."/>
            <person name="Coyle M."/>
            <person name="Francisco L."/>
            <person name="Jackson L."/>
            <person name="Javaid M."/>
            <person name="Korchina V."/>
            <person name="Kovar C."/>
            <person name="Mata R."/>
            <person name="Mathew T."/>
            <person name="Ngo R."/>
            <person name="Nguyen L."/>
            <person name="Nguyen N."/>
            <person name="Okwuonu G."/>
            <person name="Ongeri F."/>
            <person name="Pham C."/>
            <person name="Simmons D."/>
            <person name="Wilczek-Boney K."/>
            <person name="Hale W."/>
            <person name="Jakkamsetti A."/>
            <person name="Pham P."/>
            <person name="Ruth R."/>
            <person name="San Lucas F."/>
            <person name="Warren J."/>
            <person name="Zhang J."/>
            <person name="Zhao Z."/>
            <person name="Zhou C."/>
            <person name="Zhu D."/>
            <person name="Lee S."/>
            <person name="Bess C."/>
            <person name="Blankenburg K."/>
            <person name="Forbes L."/>
            <person name="Fu Q."/>
            <person name="Gubbala S."/>
            <person name="Hirani K."/>
            <person name="Jayaseelan J.C."/>
            <person name="Lara F."/>
            <person name="Munidasa M."/>
            <person name="Palculict T."/>
            <person name="Patil S."/>
            <person name="Pu L.-L."/>
            <person name="Saada N."/>
            <person name="Tang L."/>
            <person name="Weissenberger G."/>
            <person name="Zhu Y."/>
            <person name="Hemphill L."/>
            <person name="Shang Y."/>
            <person name="Youmans B."/>
            <person name="Ayvaz T."/>
            <person name="Ross M."/>
            <person name="Santibanez J."/>
            <person name="Aqrawi P."/>
            <person name="Gross S."/>
            <person name="Joshi V."/>
            <person name="Fowler G."/>
            <person name="Nazareth L."/>
            <person name="Reid J."/>
            <person name="Worley K."/>
            <person name="Petrosino J."/>
            <person name="Highlander S."/>
            <person name="Gibbs R."/>
        </authorList>
    </citation>
    <scope>NUCLEOTIDE SEQUENCE [LARGE SCALE GENOMIC DNA]</scope>
    <source>
        <strain evidence="1 2">ATCC 23263</strain>
    </source>
</reference>
<name>E6MGW2_9FIRM</name>
<dbReference type="HOGENOM" id="CLU_3172117_0_0_9"/>